<dbReference type="Proteomes" id="UP000295244">
    <property type="component" value="Unassembled WGS sequence"/>
</dbReference>
<keyword evidence="10" id="KW-1185">Reference proteome</keyword>
<evidence type="ECO:0000256" key="4">
    <source>
        <dbReference type="ARBA" id="ARBA00022692"/>
    </source>
</evidence>
<proteinExistence type="inferred from homology"/>
<feature type="transmembrane region" description="Helical" evidence="7">
    <location>
        <begin position="12"/>
        <end position="40"/>
    </location>
</feature>
<comment type="subcellular location">
    <subcellularLocation>
        <location evidence="1">Cell membrane</location>
        <topology evidence="1">Multi-pass membrane protein</topology>
    </subcellularLocation>
</comment>
<dbReference type="InterPro" id="IPR032816">
    <property type="entry name" value="VTT_dom"/>
</dbReference>
<organism evidence="9 10">
    <name type="scientific">Rubrobacter taiwanensis</name>
    <dbReference type="NCBI Taxonomy" id="185139"/>
    <lineage>
        <taxon>Bacteria</taxon>
        <taxon>Bacillati</taxon>
        <taxon>Actinomycetota</taxon>
        <taxon>Rubrobacteria</taxon>
        <taxon>Rubrobacterales</taxon>
        <taxon>Rubrobacteraceae</taxon>
        <taxon>Rubrobacter</taxon>
    </lineage>
</organism>
<dbReference type="AlphaFoldDB" id="A0A4R1BHG7"/>
<evidence type="ECO:0000256" key="5">
    <source>
        <dbReference type="ARBA" id="ARBA00022989"/>
    </source>
</evidence>
<gene>
    <name evidence="9" type="ORF">E0L93_08020</name>
</gene>
<sequence>MEQILSLIGQYGYLAVFFGVMLESMGVPLPGETILIAAGVMVQRGHLDLGDAIFFGTLGAVAGDQIGYWIGRKGGRPFVLRWGRHVFFTPERLGRTETFFARHGGKAVFLARFVAGLRVFGALVAGISRMPWRGFLFYNALGGAAWATAAIAAGYLLGSSLSLLERWTGLTTELLLLLLLAIVAASYLAWHRAASRWKRP</sequence>
<comment type="similarity">
    <text evidence="2">Belongs to the DedA family.</text>
</comment>
<keyword evidence="3" id="KW-1003">Cell membrane</keyword>
<protein>
    <submittedName>
        <fullName evidence="9">DedA family protein</fullName>
    </submittedName>
</protein>
<comment type="caution">
    <text evidence="9">The sequence shown here is derived from an EMBL/GenBank/DDBJ whole genome shotgun (WGS) entry which is preliminary data.</text>
</comment>
<keyword evidence="4 7" id="KW-0812">Transmembrane</keyword>
<reference evidence="9 10" key="1">
    <citation type="submission" date="2019-03" db="EMBL/GenBank/DDBJ databases">
        <title>Whole genome sequence of a novel Rubrobacter taiwanensis strain, isolated from Yellowstone National Park.</title>
        <authorList>
            <person name="Freed S."/>
            <person name="Ramaley R.F."/>
            <person name="Kyndt J.A."/>
        </authorList>
    </citation>
    <scope>NUCLEOTIDE SEQUENCE [LARGE SCALE GENOMIC DNA]</scope>
    <source>
        <strain evidence="9 10">Yellowstone</strain>
    </source>
</reference>
<dbReference type="EMBL" id="SKBU01000015">
    <property type="protein sequence ID" value="TCJ16673.1"/>
    <property type="molecule type" value="Genomic_DNA"/>
</dbReference>
<dbReference type="PANTHER" id="PTHR42709">
    <property type="entry name" value="ALKALINE PHOSPHATASE LIKE PROTEIN"/>
    <property type="match status" value="1"/>
</dbReference>
<evidence type="ECO:0000256" key="3">
    <source>
        <dbReference type="ARBA" id="ARBA00022475"/>
    </source>
</evidence>
<evidence type="ECO:0000256" key="1">
    <source>
        <dbReference type="ARBA" id="ARBA00004651"/>
    </source>
</evidence>
<evidence type="ECO:0000256" key="7">
    <source>
        <dbReference type="SAM" id="Phobius"/>
    </source>
</evidence>
<evidence type="ECO:0000259" key="8">
    <source>
        <dbReference type="Pfam" id="PF09335"/>
    </source>
</evidence>
<evidence type="ECO:0000313" key="10">
    <source>
        <dbReference type="Proteomes" id="UP000295244"/>
    </source>
</evidence>
<dbReference type="PANTHER" id="PTHR42709:SF6">
    <property type="entry name" value="UNDECAPRENYL PHOSPHATE TRANSPORTER A"/>
    <property type="match status" value="1"/>
</dbReference>
<feature type="transmembrane region" description="Helical" evidence="7">
    <location>
        <begin position="52"/>
        <end position="71"/>
    </location>
</feature>
<evidence type="ECO:0000313" key="9">
    <source>
        <dbReference type="EMBL" id="TCJ16673.1"/>
    </source>
</evidence>
<feature type="transmembrane region" description="Helical" evidence="7">
    <location>
        <begin position="170"/>
        <end position="190"/>
    </location>
</feature>
<dbReference type="OrthoDB" id="9813426at2"/>
<name>A0A4R1BHG7_9ACTN</name>
<dbReference type="Pfam" id="PF09335">
    <property type="entry name" value="VTT_dom"/>
    <property type="match status" value="1"/>
</dbReference>
<feature type="transmembrane region" description="Helical" evidence="7">
    <location>
        <begin position="135"/>
        <end position="158"/>
    </location>
</feature>
<dbReference type="RefSeq" id="WP_132690745.1">
    <property type="nucleotide sequence ID" value="NZ_SKBU01000015.1"/>
</dbReference>
<feature type="domain" description="VTT" evidence="8">
    <location>
        <begin position="29"/>
        <end position="155"/>
    </location>
</feature>
<evidence type="ECO:0000256" key="2">
    <source>
        <dbReference type="ARBA" id="ARBA00010792"/>
    </source>
</evidence>
<evidence type="ECO:0000256" key="6">
    <source>
        <dbReference type="ARBA" id="ARBA00023136"/>
    </source>
</evidence>
<accession>A0A4R1BHG7</accession>
<dbReference type="GO" id="GO:0005886">
    <property type="term" value="C:plasma membrane"/>
    <property type="evidence" value="ECO:0007669"/>
    <property type="project" value="UniProtKB-SubCell"/>
</dbReference>
<keyword evidence="5 7" id="KW-1133">Transmembrane helix</keyword>
<keyword evidence="6 7" id="KW-0472">Membrane</keyword>
<dbReference type="InterPro" id="IPR051311">
    <property type="entry name" value="DedA_domain"/>
</dbReference>